<dbReference type="EMBL" id="CAUYUJ010018111">
    <property type="protein sequence ID" value="CAK0880732.1"/>
    <property type="molecule type" value="Genomic_DNA"/>
</dbReference>
<keyword evidence="3" id="KW-1185">Reference proteome</keyword>
<dbReference type="Proteomes" id="UP001189429">
    <property type="component" value="Unassembled WGS sequence"/>
</dbReference>
<feature type="region of interest" description="Disordered" evidence="1">
    <location>
        <begin position="103"/>
        <end position="138"/>
    </location>
</feature>
<evidence type="ECO:0000313" key="2">
    <source>
        <dbReference type="EMBL" id="CAK0880732.1"/>
    </source>
</evidence>
<reference evidence="2" key="1">
    <citation type="submission" date="2023-10" db="EMBL/GenBank/DDBJ databases">
        <authorList>
            <person name="Chen Y."/>
            <person name="Shah S."/>
            <person name="Dougan E. K."/>
            <person name="Thang M."/>
            <person name="Chan C."/>
        </authorList>
    </citation>
    <scope>NUCLEOTIDE SEQUENCE [LARGE SCALE GENOMIC DNA]</scope>
</reference>
<evidence type="ECO:0000256" key="1">
    <source>
        <dbReference type="SAM" id="MobiDB-lite"/>
    </source>
</evidence>
<sequence length="275" mass="27957">EMGNEGYVVLCCSSIGPRPNLQGKALAIRQVSANPFSPRRAAGPSPRMAPQSSVPLLRALPALLLAAALRGCSGAPAGGRALQTVVGPDGTLTQVEPASPAAAAALAAEGTPEKSGLRRSQGRAGAAGGAGQPPAYGPTRPTAYAAPAYAGGSPAYASRGAPPGYSVPVASAAPASSAPVYSAAASAGPPCLVPMWDEESYVCKYRMLRCTGAAKFVEDTAMRDPGAALRHLCDGVALDTSEVRKYEEAFAHCQWEPAGNSRCKGGMCEECEELK</sequence>
<comment type="caution">
    <text evidence="2">The sequence shown here is derived from an EMBL/GenBank/DDBJ whole genome shotgun (WGS) entry which is preliminary data.</text>
</comment>
<proteinExistence type="predicted"/>
<organism evidence="2 3">
    <name type="scientific">Prorocentrum cordatum</name>
    <dbReference type="NCBI Taxonomy" id="2364126"/>
    <lineage>
        <taxon>Eukaryota</taxon>
        <taxon>Sar</taxon>
        <taxon>Alveolata</taxon>
        <taxon>Dinophyceae</taxon>
        <taxon>Prorocentrales</taxon>
        <taxon>Prorocentraceae</taxon>
        <taxon>Prorocentrum</taxon>
    </lineage>
</organism>
<name>A0ABN9W7L8_9DINO</name>
<evidence type="ECO:0000313" key="3">
    <source>
        <dbReference type="Proteomes" id="UP001189429"/>
    </source>
</evidence>
<protein>
    <submittedName>
        <fullName evidence="2">Uncharacterized protein</fullName>
    </submittedName>
</protein>
<accession>A0ABN9W7L8</accession>
<gene>
    <name evidence="2" type="ORF">PCOR1329_LOCUS63788</name>
</gene>
<feature type="non-terminal residue" evidence="2">
    <location>
        <position position="1"/>
    </location>
</feature>